<evidence type="ECO:0000313" key="3">
    <source>
        <dbReference type="EMBL" id="BCK01588.1"/>
    </source>
</evidence>
<dbReference type="InterPro" id="IPR010982">
    <property type="entry name" value="Lambda_DNA-bd_dom_sf"/>
</dbReference>
<feature type="domain" description="HTH cro/C1-type" evidence="2">
    <location>
        <begin position="11"/>
        <end position="65"/>
    </location>
</feature>
<evidence type="ECO:0000256" key="1">
    <source>
        <dbReference type="ARBA" id="ARBA00023125"/>
    </source>
</evidence>
<dbReference type="InterPro" id="IPR001387">
    <property type="entry name" value="Cro/C1-type_HTH"/>
</dbReference>
<dbReference type="PROSITE" id="PS50943">
    <property type="entry name" value="HTH_CROC1"/>
    <property type="match status" value="1"/>
</dbReference>
<dbReference type="GO" id="GO:0003677">
    <property type="term" value="F:DNA binding"/>
    <property type="evidence" value="ECO:0007669"/>
    <property type="project" value="UniProtKB-KW"/>
</dbReference>
<dbReference type="EMBL" id="AP023368">
    <property type="protein sequence ID" value="BCK01588.1"/>
    <property type="molecule type" value="Genomic_DNA"/>
</dbReference>
<dbReference type="KEGG" id="acht:bsdcttw_46280"/>
<evidence type="ECO:0000313" key="4">
    <source>
        <dbReference type="Proteomes" id="UP000515703"/>
    </source>
</evidence>
<proteinExistence type="predicted"/>
<keyword evidence="1" id="KW-0238">DNA-binding</keyword>
<dbReference type="PANTHER" id="PTHR46558">
    <property type="entry name" value="TRACRIPTIONAL REGULATORY PROTEIN-RELATED-RELATED"/>
    <property type="match status" value="1"/>
</dbReference>
<dbReference type="SMART" id="SM00530">
    <property type="entry name" value="HTH_XRE"/>
    <property type="match status" value="1"/>
</dbReference>
<name>A0A7M3SAH0_9FIRM</name>
<dbReference type="RefSeq" id="WP_185257134.1">
    <property type="nucleotide sequence ID" value="NZ_AP023368.1"/>
</dbReference>
<keyword evidence="4" id="KW-1185">Reference proteome</keyword>
<evidence type="ECO:0000259" key="2">
    <source>
        <dbReference type="PROSITE" id="PS50943"/>
    </source>
</evidence>
<organism evidence="3 4">
    <name type="scientific">Anaerocolumna chitinilytica</name>
    <dbReference type="NCBI Taxonomy" id="1727145"/>
    <lineage>
        <taxon>Bacteria</taxon>
        <taxon>Bacillati</taxon>
        <taxon>Bacillota</taxon>
        <taxon>Clostridia</taxon>
        <taxon>Lachnospirales</taxon>
        <taxon>Lachnospiraceae</taxon>
        <taxon>Anaerocolumna</taxon>
    </lineage>
</organism>
<protein>
    <recommendedName>
        <fullName evidence="2">HTH cro/C1-type domain-containing protein</fullName>
    </recommendedName>
</protein>
<reference evidence="3 4" key="1">
    <citation type="submission" date="2020-08" db="EMBL/GenBank/DDBJ databases">
        <title>Draft genome sequencing of an Anaerocolumna strain isolated from anoxic soil subjected to BSD treatment.</title>
        <authorList>
            <person name="Uek A."/>
            <person name="Tonouchi A."/>
        </authorList>
    </citation>
    <scope>NUCLEOTIDE SEQUENCE [LARGE SCALE GENOMIC DNA]</scope>
    <source>
        <strain evidence="3 4">CTTW</strain>
    </source>
</reference>
<reference evidence="3 4" key="2">
    <citation type="submission" date="2020-08" db="EMBL/GenBank/DDBJ databases">
        <authorList>
            <person name="Ueki A."/>
            <person name="Tonouchi A."/>
        </authorList>
    </citation>
    <scope>NUCLEOTIDE SEQUENCE [LARGE SCALE GENOMIC DNA]</scope>
    <source>
        <strain evidence="3 4">CTTW</strain>
    </source>
</reference>
<dbReference type="Pfam" id="PF01381">
    <property type="entry name" value="HTH_3"/>
    <property type="match status" value="1"/>
</dbReference>
<sequence length="97" mass="10862">MFDYVELGNKLLSVRLNKGKKQKEIGNALGITQAAYSAIELGKHKISIEQLFVISEVLEVDIVWLLGIDMHGGLTESESFKLSEYKNLLIKARKGLK</sequence>
<gene>
    <name evidence="3" type="ORF">bsdcttw_46280</name>
</gene>
<dbReference type="Gene3D" id="1.10.260.40">
    <property type="entry name" value="lambda repressor-like DNA-binding domains"/>
    <property type="match status" value="1"/>
</dbReference>
<dbReference type="PANTHER" id="PTHR46558:SF11">
    <property type="entry name" value="HTH-TYPE TRANSCRIPTIONAL REGULATOR XRE"/>
    <property type="match status" value="1"/>
</dbReference>
<dbReference type="CDD" id="cd00093">
    <property type="entry name" value="HTH_XRE"/>
    <property type="match status" value="1"/>
</dbReference>
<dbReference type="AlphaFoldDB" id="A0A7M3SAH0"/>
<dbReference type="SUPFAM" id="SSF47413">
    <property type="entry name" value="lambda repressor-like DNA-binding domains"/>
    <property type="match status" value="1"/>
</dbReference>
<dbReference type="Proteomes" id="UP000515703">
    <property type="component" value="Chromosome"/>
</dbReference>
<accession>A0A7M3SAH0</accession>